<protein>
    <recommendedName>
        <fullName evidence="3">Pseudouridine synthase RsuA/RluA-like domain-containing protein</fullName>
    </recommendedName>
</protein>
<dbReference type="Pfam" id="PF00849">
    <property type="entry name" value="PseudoU_synth_2"/>
    <property type="match status" value="1"/>
</dbReference>
<evidence type="ECO:0000256" key="1">
    <source>
        <dbReference type="ARBA" id="ARBA00010876"/>
    </source>
</evidence>
<dbReference type="CDD" id="cd02869">
    <property type="entry name" value="PseudoU_synth_RluA_like"/>
    <property type="match status" value="1"/>
</dbReference>
<dbReference type="EMBL" id="VSSQ01031118">
    <property type="protein sequence ID" value="MPM81890.1"/>
    <property type="molecule type" value="Genomic_DNA"/>
</dbReference>
<evidence type="ECO:0000313" key="4">
    <source>
        <dbReference type="EMBL" id="MPM81890.1"/>
    </source>
</evidence>
<name>A0A645CXI1_9ZZZZ</name>
<evidence type="ECO:0000259" key="3">
    <source>
        <dbReference type="Pfam" id="PF00849"/>
    </source>
</evidence>
<dbReference type="GO" id="GO:0001522">
    <property type="term" value="P:pseudouridine synthesis"/>
    <property type="evidence" value="ECO:0007669"/>
    <property type="project" value="InterPro"/>
</dbReference>
<keyword evidence="2" id="KW-0413">Isomerase</keyword>
<dbReference type="GO" id="GO:0003723">
    <property type="term" value="F:RNA binding"/>
    <property type="evidence" value="ECO:0007669"/>
    <property type="project" value="InterPro"/>
</dbReference>
<reference evidence="4" key="1">
    <citation type="submission" date="2019-08" db="EMBL/GenBank/DDBJ databases">
        <authorList>
            <person name="Kucharzyk K."/>
            <person name="Murdoch R.W."/>
            <person name="Higgins S."/>
            <person name="Loffler F."/>
        </authorList>
    </citation>
    <scope>NUCLEOTIDE SEQUENCE</scope>
</reference>
<dbReference type="InterPro" id="IPR006145">
    <property type="entry name" value="PsdUridine_synth_RsuA/RluA"/>
</dbReference>
<comment type="similarity">
    <text evidence="1">Belongs to the pseudouridine synthase RluA family.</text>
</comment>
<dbReference type="PANTHER" id="PTHR21600">
    <property type="entry name" value="MITOCHONDRIAL RNA PSEUDOURIDINE SYNTHASE"/>
    <property type="match status" value="1"/>
</dbReference>
<dbReference type="Gene3D" id="3.30.2350.10">
    <property type="entry name" value="Pseudouridine synthase"/>
    <property type="match status" value="1"/>
</dbReference>
<gene>
    <name evidence="4" type="ORF">SDC9_128947</name>
</gene>
<evidence type="ECO:0000256" key="2">
    <source>
        <dbReference type="ARBA" id="ARBA00023235"/>
    </source>
</evidence>
<dbReference type="SUPFAM" id="SSF55120">
    <property type="entry name" value="Pseudouridine synthase"/>
    <property type="match status" value="1"/>
</dbReference>
<dbReference type="AlphaFoldDB" id="A0A645CXI1"/>
<dbReference type="GO" id="GO:0009982">
    <property type="term" value="F:pseudouridine synthase activity"/>
    <property type="evidence" value="ECO:0007669"/>
    <property type="project" value="InterPro"/>
</dbReference>
<organism evidence="4">
    <name type="scientific">bioreactor metagenome</name>
    <dbReference type="NCBI Taxonomy" id="1076179"/>
    <lineage>
        <taxon>unclassified sequences</taxon>
        <taxon>metagenomes</taxon>
        <taxon>ecological metagenomes</taxon>
    </lineage>
</organism>
<comment type="caution">
    <text evidence="4">The sequence shown here is derived from an EMBL/GenBank/DDBJ whole genome shotgun (WGS) entry which is preliminary data.</text>
</comment>
<dbReference type="PANTHER" id="PTHR21600:SF83">
    <property type="entry name" value="PSEUDOURIDYLATE SYNTHASE RPUSD4, MITOCHONDRIAL"/>
    <property type="match status" value="1"/>
</dbReference>
<accession>A0A645CXI1</accession>
<dbReference type="InterPro" id="IPR020103">
    <property type="entry name" value="PsdUridine_synth_cat_dom_sf"/>
</dbReference>
<feature type="domain" description="Pseudouridine synthase RsuA/RluA-like" evidence="3">
    <location>
        <begin position="8"/>
        <end position="139"/>
    </location>
</feature>
<sequence>MIARIQRYLYEKKEYNPTAENTFAPALCNRIDRNTGGIVIAAKNAATLRVVNALIRDRLIEKYYLCVIHGNISPKNGTIKSYLLKDEAQNRVEVFSVPKPGAKTAVTNYRTIKQNEQYSLLEIELLTGRTHQIRAQLSSLGHPLLGDTKYGTAKQNKGTGFKFQALYAYRLKFCAGEQAEHLQYLNNRLFEVQDVSFLSLFQNKNP</sequence>
<dbReference type="InterPro" id="IPR050188">
    <property type="entry name" value="RluA_PseudoU_synthase"/>
</dbReference>
<proteinExistence type="inferred from homology"/>